<dbReference type="GO" id="GO:0004386">
    <property type="term" value="F:helicase activity"/>
    <property type="evidence" value="ECO:0007669"/>
    <property type="project" value="UniProtKB-KW"/>
</dbReference>
<dbReference type="Pfam" id="PF13289">
    <property type="entry name" value="SIR2_2"/>
    <property type="match status" value="1"/>
</dbReference>
<dbReference type="RefSeq" id="WP_211318383.1">
    <property type="nucleotide sequence ID" value="NZ_QKZT01000005.1"/>
</dbReference>
<dbReference type="AlphaFoldDB" id="A0A2W7STF7"/>
<accession>A0A2W7STF7</accession>
<keyword evidence="2" id="KW-1185">Reference proteome</keyword>
<dbReference type="Proteomes" id="UP000248882">
    <property type="component" value="Unassembled WGS sequence"/>
</dbReference>
<keyword evidence="1" id="KW-0067">ATP-binding</keyword>
<reference evidence="1 2" key="1">
    <citation type="submission" date="2018-06" db="EMBL/GenBank/DDBJ databases">
        <title>Genomic Encyclopedia of Archaeal and Bacterial Type Strains, Phase II (KMG-II): from individual species to whole genera.</title>
        <authorList>
            <person name="Goeker M."/>
        </authorList>
    </citation>
    <scope>NUCLEOTIDE SEQUENCE [LARGE SCALE GENOMIC DNA]</scope>
    <source>
        <strain evidence="1 2">DSM 19830</strain>
    </source>
</reference>
<proteinExistence type="predicted"/>
<dbReference type="SUPFAM" id="SSF52467">
    <property type="entry name" value="DHS-like NAD/FAD-binding domain"/>
    <property type="match status" value="1"/>
</dbReference>
<keyword evidence="1" id="KW-0547">Nucleotide-binding</keyword>
<sequence>MMKKEKEEILLEKEAPKYILLQNEYTLSYTDEDCLVNDIAVENKSEGKLTGKELCFEKQKSFYDSFLKRHFKNIVVLSAAGTSLDNGPKGESGKSRLGLWDFCEVEIEAFTGLIEGFKEKSFYKNKDIEGLLSFIILYEKLNGELKTGDDKLKQPLESKIIEACNLKLQPLAPHKDFLNKIIARKPSDPRVQLFTTNYDLLFETAANESGFIVIDGFSFTQPRRFSGRYFDLDIVNREKTRIKQEESFISKVIHLYKLHGSLNWFKDDTDRIIQQDNPTKPLIIYPANEKYESSFEQPYFEMMSRFQQSLRKENTLLIVIGFGFQDKHIQNVIIEAVEQNPSFQLLIVNYGNTGGIDTTYLKSFFVDKVNMQVKRNVSIVFDTFSGFTKNYPSNSTYIEPHKDIADGSL</sequence>
<evidence type="ECO:0000313" key="2">
    <source>
        <dbReference type="Proteomes" id="UP000248882"/>
    </source>
</evidence>
<organism evidence="1 2">
    <name type="scientific">Algoriphagus chordae</name>
    <dbReference type="NCBI Taxonomy" id="237019"/>
    <lineage>
        <taxon>Bacteria</taxon>
        <taxon>Pseudomonadati</taxon>
        <taxon>Bacteroidota</taxon>
        <taxon>Cytophagia</taxon>
        <taxon>Cytophagales</taxon>
        <taxon>Cyclobacteriaceae</taxon>
        <taxon>Algoriphagus</taxon>
    </lineage>
</organism>
<evidence type="ECO:0000313" key="1">
    <source>
        <dbReference type="EMBL" id="PZX53992.1"/>
    </source>
</evidence>
<gene>
    <name evidence="1" type="ORF">LV85_01330</name>
</gene>
<dbReference type="EMBL" id="QKZT01000005">
    <property type="protein sequence ID" value="PZX53992.1"/>
    <property type="molecule type" value="Genomic_DNA"/>
</dbReference>
<protein>
    <submittedName>
        <fullName evidence="1">Replication restart DNA helicase PriA</fullName>
    </submittedName>
</protein>
<name>A0A2W7STF7_9BACT</name>
<keyword evidence="1" id="KW-0378">Hydrolase</keyword>
<dbReference type="InterPro" id="IPR029035">
    <property type="entry name" value="DHS-like_NAD/FAD-binding_dom"/>
</dbReference>
<keyword evidence="1" id="KW-0347">Helicase</keyword>
<comment type="caution">
    <text evidence="1">The sequence shown here is derived from an EMBL/GenBank/DDBJ whole genome shotgun (WGS) entry which is preliminary data.</text>
</comment>